<comment type="caution">
    <text evidence="2">The sequence shown here is derived from an EMBL/GenBank/DDBJ whole genome shotgun (WGS) entry which is preliminary data.</text>
</comment>
<feature type="region of interest" description="Disordered" evidence="1">
    <location>
        <begin position="1"/>
        <end position="24"/>
    </location>
</feature>
<dbReference type="EMBL" id="BMUB01000005">
    <property type="protein sequence ID" value="GGU72800.1"/>
    <property type="molecule type" value="Genomic_DNA"/>
</dbReference>
<evidence type="ECO:0008006" key="4">
    <source>
        <dbReference type="Google" id="ProtNLM"/>
    </source>
</evidence>
<evidence type="ECO:0000313" key="2">
    <source>
        <dbReference type="EMBL" id="GGU72800.1"/>
    </source>
</evidence>
<organism evidence="2 3">
    <name type="scientific">Kitasatospora aureofaciens</name>
    <name type="common">Streptomyces aureofaciens</name>
    <dbReference type="NCBI Taxonomy" id="1894"/>
    <lineage>
        <taxon>Bacteria</taxon>
        <taxon>Bacillati</taxon>
        <taxon>Actinomycetota</taxon>
        <taxon>Actinomycetes</taxon>
        <taxon>Kitasatosporales</taxon>
        <taxon>Streptomycetaceae</taxon>
        <taxon>Kitasatospora</taxon>
    </lineage>
</organism>
<evidence type="ECO:0000256" key="1">
    <source>
        <dbReference type="SAM" id="MobiDB-lite"/>
    </source>
</evidence>
<dbReference type="InterPro" id="IPR025566">
    <property type="entry name" value="DUF4331"/>
</dbReference>
<accession>A0A8H9LKB8</accession>
<dbReference type="AlphaFoldDB" id="A0A8H9LKB8"/>
<proteinExistence type="predicted"/>
<dbReference type="Proteomes" id="UP000610124">
    <property type="component" value="Unassembled WGS sequence"/>
</dbReference>
<protein>
    <recommendedName>
        <fullName evidence="4">DUF4331 domain-containing protein</fullName>
    </recommendedName>
</protein>
<dbReference type="Pfam" id="PF14224">
    <property type="entry name" value="DUF4331"/>
    <property type="match status" value="1"/>
</dbReference>
<sequence length="339" mass="36739">MRSDCYQNPMSHHLSGPNLRSPRGDARLDMTDLFAFPAADTPGRTVLILNVNPYAPTQAAEFHPDAVYRINVDNDGDHRADVAYSFTFSAPESGTGAQRVTVHRSTGAAARKHEPTGDVLFSEAPVAFGDAPDVIEANGYKLSVGLRSDPFFADLEGIVDNFTWTGKDAMADANVFGIALEAPDADLGPDPTIGIWGRVSLRQNGQLVSVDRGAHPSLTAYFNAEEVKDAYNAGEPADDWETYHEAWTVVLQHTGDYTTAAATETLKLVLPDILRYDRSRPAGYPNGRTLVDDVTSARLTMVSGGKIPTDHIGPHTDLLPAFPHLGHPHPVKWLQSEPS</sequence>
<name>A0A8H9LKB8_KITAU</name>
<feature type="compositionally biased region" description="Polar residues" evidence="1">
    <location>
        <begin position="1"/>
        <end position="10"/>
    </location>
</feature>
<reference evidence="2" key="1">
    <citation type="journal article" date="2014" name="Int. J. Syst. Evol. Microbiol.">
        <title>Complete genome sequence of Corynebacterium casei LMG S-19264T (=DSM 44701T), isolated from a smear-ripened cheese.</title>
        <authorList>
            <consortium name="US DOE Joint Genome Institute (JGI-PGF)"/>
            <person name="Walter F."/>
            <person name="Albersmeier A."/>
            <person name="Kalinowski J."/>
            <person name="Ruckert C."/>
        </authorList>
    </citation>
    <scope>NUCLEOTIDE SEQUENCE</scope>
    <source>
        <strain evidence="2">JCM 4434</strain>
    </source>
</reference>
<evidence type="ECO:0000313" key="3">
    <source>
        <dbReference type="Proteomes" id="UP000610124"/>
    </source>
</evidence>
<reference evidence="2" key="2">
    <citation type="submission" date="2020-09" db="EMBL/GenBank/DDBJ databases">
        <authorList>
            <person name="Sun Q."/>
            <person name="Ohkuma M."/>
        </authorList>
    </citation>
    <scope>NUCLEOTIDE SEQUENCE</scope>
    <source>
        <strain evidence="2">JCM 4434</strain>
    </source>
</reference>
<gene>
    <name evidence="2" type="ORF">GCM10010502_25510</name>
</gene>